<feature type="region of interest" description="Disordered" evidence="1">
    <location>
        <begin position="103"/>
        <end position="125"/>
    </location>
</feature>
<gene>
    <name evidence="2" type="ordered locus">LOC_Os11g18080</name>
</gene>
<reference evidence="2" key="1">
    <citation type="journal article" date="2005" name="BMC Biol.">
        <title>The sequence of rice chromosomes 11 and 12, rich in disease resistance genes and recent gene duplications.</title>
        <authorList>
            <consortium name="The rice chromosomes 11 and 12 sequencing consortia"/>
        </authorList>
    </citation>
    <scope>NUCLEOTIDE SEQUENCE [LARGE SCALE GENOMIC DNA]</scope>
</reference>
<feature type="region of interest" description="Disordered" evidence="1">
    <location>
        <begin position="17"/>
        <end position="54"/>
    </location>
</feature>
<organism evidence="2">
    <name type="scientific">Oryza sativa subsp. japonica</name>
    <name type="common">Rice</name>
    <dbReference type="NCBI Taxonomy" id="39947"/>
    <lineage>
        <taxon>Eukaryota</taxon>
        <taxon>Viridiplantae</taxon>
        <taxon>Streptophyta</taxon>
        <taxon>Embryophyta</taxon>
        <taxon>Tracheophyta</taxon>
        <taxon>Spermatophyta</taxon>
        <taxon>Magnoliopsida</taxon>
        <taxon>Liliopsida</taxon>
        <taxon>Poales</taxon>
        <taxon>Poaceae</taxon>
        <taxon>BOP clade</taxon>
        <taxon>Oryzoideae</taxon>
        <taxon>Oryzeae</taxon>
        <taxon>Oryzinae</taxon>
        <taxon>Oryza</taxon>
        <taxon>Oryza sativa</taxon>
    </lineage>
</organism>
<evidence type="ECO:0000313" key="2">
    <source>
        <dbReference type="EMBL" id="ABA92712.2"/>
    </source>
</evidence>
<feature type="compositionally biased region" description="Acidic residues" evidence="1">
    <location>
        <begin position="113"/>
        <end position="122"/>
    </location>
</feature>
<accession>Q2R722</accession>
<proteinExistence type="predicted"/>
<evidence type="ECO:0000256" key="1">
    <source>
        <dbReference type="SAM" id="MobiDB-lite"/>
    </source>
</evidence>
<protein>
    <submittedName>
        <fullName evidence="2">Retrotransposon, putative, centromere-specific</fullName>
    </submittedName>
</protein>
<sequence>MNNREMELGNEWWSSASANNDLEGATPPRVRRGRVRGGMSGARNQRYQQGARDDSTLVQQVLSSQMEKAEQWQYHELFKTKFVVKDRACRTIIDSESCNNLAFENNQGNEEEKKDEEEDEKEGNDNGAIAIQEPLCVEFQHVIHIASENEELKLLSSLNTWGHIQFDDLCPLNYLEKKLFARFELPCPSDVIFHIIGNYDSKEEYNVYRVYICLNLTIPPFHDEMYYLEDPMHLSNYLSSSSSCLNELQVGLQEGECCGFSTTKISGSNYMAIKKCFSPDVVIHKYKFNTLYDKVKPRTVSNQEGEDDEDTTSSDITMTTLCINQPKRYLLG</sequence>
<reference evidence="2" key="3">
    <citation type="submission" date="2006-01" db="EMBL/GenBank/DDBJ databases">
        <authorList>
            <person name="Buell R."/>
        </authorList>
    </citation>
    <scope>NUCLEOTIDE SEQUENCE</scope>
</reference>
<dbReference type="EMBL" id="DP000010">
    <property type="protein sequence ID" value="ABA92712.2"/>
    <property type="molecule type" value="Genomic_DNA"/>
</dbReference>
<dbReference type="AlphaFoldDB" id="Q2R722"/>
<name>Q2R722_ORYSJ</name>
<reference evidence="2" key="2">
    <citation type="submission" date="2005-04" db="EMBL/GenBank/DDBJ databases">
        <authorList>
            <person name="Buell C.R."/>
            <person name="Wing R.A."/>
            <person name="McCombie W.A."/>
            <person name="Ouyang S."/>
        </authorList>
    </citation>
    <scope>NUCLEOTIDE SEQUENCE</scope>
</reference>